<organism evidence="8">
    <name type="scientific">Steinernema carpocapsae</name>
    <name type="common">Entomopathogenic nematode</name>
    <dbReference type="NCBI Taxonomy" id="34508"/>
    <lineage>
        <taxon>Eukaryota</taxon>
        <taxon>Metazoa</taxon>
        <taxon>Ecdysozoa</taxon>
        <taxon>Nematoda</taxon>
        <taxon>Chromadorea</taxon>
        <taxon>Rhabditida</taxon>
        <taxon>Tylenchina</taxon>
        <taxon>Panagrolaimomorpha</taxon>
        <taxon>Strongyloidoidea</taxon>
        <taxon>Steinernematidae</taxon>
        <taxon>Steinernema</taxon>
    </lineage>
</organism>
<dbReference type="GO" id="GO:0008528">
    <property type="term" value="F:G protein-coupled peptide receptor activity"/>
    <property type="evidence" value="ECO:0007669"/>
    <property type="project" value="InterPro"/>
</dbReference>
<name>A0A4U8V1N1_STECR</name>
<evidence type="ECO:0000256" key="3">
    <source>
        <dbReference type="ARBA" id="ARBA00022989"/>
    </source>
</evidence>
<evidence type="ECO:0000259" key="7">
    <source>
        <dbReference type="PROSITE" id="PS50262"/>
    </source>
</evidence>
<reference evidence="8" key="3">
    <citation type="journal article" date="2019" name="G3 (Bethesda)">
        <title>Hybrid Assembly of the Genome of the Entomopathogenic Nematode Steinernema carpocapsae Identifies the X-Chromosome.</title>
        <authorList>
            <person name="Serra L."/>
            <person name="Macchietto M."/>
            <person name="Macias-Munoz A."/>
            <person name="McGill C.J."/>
            <person name="Rodriguez I.M."/>
            <person name="Rodriguez B."/>
            <person name="Murad R."/>
            <person name="Mortazavi A."/>
        </authorList>
    </citation>
    <scope>NUCLEOTIDE SEQUENCE [LARGE SCALE GENOMIC DNA]</scope>
    <source>
        <strain evidence="8">ALL</strain>
    </source>
</reference>
<evidence type="ECO:0000256" key="6">
    <source>
        <dbReference type="SAM" id="Phobius"/>
    </source>
</evidence>
<comment type="subcellular location">
    <subcellularLocation>
        <location evidence="1">Membrane</location>
    </subcellularLocation>
</comment>
<evidence type="ECO:0000256" key="2">
    <source>
        <dbReference type="ARBA" id="ARBA00022692"/>
    </source>
</evidence>
<dbReference type="EMBL" id="AZBU02000001">
    <property type="protein sequence ID" value="TMS39732.1"/>
    <property type="molecule type" value="Genomic_DNA"/>
</dbReference>
<dbReference type="Gene3D" id="1.20.1070.10">
    <property type="entry name" value="Rhodopsin 7-helix transmembrane proteins"/>
    <property type="match status" value="1"/>
</dbReference>
<dbReference type="GO" id="GO:0016020">
    <property type="term" value="C:membrane"/>
    <property type="evidence" value="ECO:0007669"/>
    <property type="project" value="UniProtKB-SubCell"/>
</dbReference>
<dbReference type="CDD" id="cd14978">
    <property type="entry name" value="7tmA_FMRFamide_R-like"/>
    <property type="match status" value="1"/>
</dbReference>
<proteinExistence type="predicted"/>
<dbReference type="AlphaFoldDB" id="A0A4U8V1N1"/>
<feature type="transmembrane region" description="Helical" evidence="6">
    <location>
        <begin position="21"/>
        <end position="45"/>
    </location>
</feature>
<feature type="transmembrane region" description="Helical" evidence="6">
    <location>
        <begin position="207"/>
        <end position="235"/>
    </location>
</feature>
<dbReference type="PROSITE" id="PS50262">
    <property type="entry name" value="G_PROTEIN_RECEP_F1_2"/>
    <property type="match status" value="1"/>
</dbReference>
<reference evidence="8" key="2">
    <citation type="journal article" date="2015" name="Genome Biol.">
        <title>Comparative genomics of Steinernema reveals deeply conserved gene regulatory networks.</title>
        <authorList>
            <person name="Dillman A.R."/>
            <person name="Macchietto M."/>
            <person name="Porter C.F."/>
            <person name="Rogers A."/>
            <person name="Williams B."/>
            <person name="Antoshechkin I."/>
            <person name="Lee M.M."/>
            <person name="Goodwin Z."/>
            <person name="Lu X."/>
            <person name="Lewis E.E."/>
            <person name="Goodrich-Blair H."/>
            <person name="Stock S.P."/>
            <person name="Adams B.J."/>
            <person name="Sternberg P.W."/>
            <person name="Mortazavi A."/>
        </authorList>
    </citation>
    <scope>NUCLEOTIDE SEQUENCE [LARGE SCALE GENOMIC DNA]</scope>
    <source>
        <strain evidence="8">ALL</strain>
    </source>
</reference>
<gene>
    <name evidence="8" type="ORF">L596_006214</name>
</gene>
<evidence type="ECO:0000256" key="1">
    <source>
        <dbReference type="ARBA" id="ARBA00004370"/>
    </source>
</evidence>
<keyword evidence="2 6" id="KW-0812">Transmembrane</keyword>
<feature type="transmembrane region" description="Helical" evidence="6">
    <location>
        <begin position="304"/>
        <end position="329"/>
    </location>
</feature>
<feature type="compositionally biased region" description="Polar residues" evidence="5">
    <location>
        <begin position="404"/>
        <end position="417"/>
    </location>
</feature>
<dbReference type="SUPFAM" id="SSF81321">
    <property type="entry name" value="Family A G protein-coupled receptor-like"/>
    <property type="match status" value="1"/>
</dbReference>
<dbReference type="OrthoDB" id="10011262at2759"/>
<accession>A0A4U8V1N1</accession>
<dbReference type="InterPro" id="IPR017452">
    <property type="entry name" value="GPCR_Rhodpsn_7TM"/>
</dbReference>
<sequence length="417" mass="47478">MSERCLSERSLKLTTTELDEILQGVVFPIQFCLGLFGNSLNLWVLSSDGMRNRANDLLAAVSLADLAFLCLMLPHSFAVFDLFGKNFTFRYFYFMYKQHLAALANWASAVAIWLILAVSIERFEVIRSPLRSRSYWKKSQRSLLFIFIVSATGLLTMYHHFEYDCQLAFFCNNTQIYYYCYSAGKTSHPVSWDLSSGTVEPSTFRRYYIRIMTVFNAVLVVFVPILVVILLNALLIRQLQMTDRLIASTENSTCHGMLTNQHKQKRRVTITVVAIASCFALTQGPSAVMSLWELLIGYSTDDHFLFTIMSISNTLVITGKTINFFLFCLSSAHFRRKCLTIFFRKFPQLSQTSFGRRLSSRPSELNFRGSLQSLQSRGASLNRTNSNKSGSLKPDGSTKKKYFSQLQPLKETSSCST</sequence>
<feature type="transmembrane region" description="Helical" evidence="6">
    <location>
        <begin position="141"/>
        <end position="161"/>
    </location>
</feature>
<keyword evidence="3 6" id="KW-1133">Transmembrane helix</keyword>
<feature type="transmembrane region" description="Helical" evidence="6">
    <location>
        <begin position="57"/>
        <end position="80"/>
    </location>
</feature>
<feature type="domain" description="G-protein coupled receptors family 1 profile" evidence="7">
    <location>
        <begin position="37"/>
        <end position="327"/>
    </location>
</feature>
<feature type="compositionally biased region" description="Polar residues" evidence="5">
    <location>
        <begin position="375"/>
        <end position="390"/>
    </location>
</feature>
<feature type="transmembrane region" description="Helical" evidence="6">
    <location>
        <begin position="100"/>
        <end position="120"/>
    </location>
</feature>
<dbReference type="PRINTS" id="PR00237">
    <property type="entry name" value="GPCRRHODOPSN"/>
</dbReference>
<protein>
    <recommendedName>
        <fullName evidence="7">G-protein coupled receptors family 1 profile domain-containing protein</fullName>
    </recommendedName>
</protein>
<dbReference type="InterPro" id="IPR000276">
    <property type="entry name" value="GPCR_Rhodpsn"/>
</dbReference>
<reference evidence="8" key="1">
    <citation type="submission" date="2013-11" db="EMBL/GenBank/DDBJ databases">
        <authorList>
            <person name="Sternberg P."/>
            <person name="Dillman A."/>
            <person name="Macchietto M."/>
        </authorList>
    </citation>
    <scope>NUCLEOTIDE SEQUENCE</scope>
    <source>
        <strain evidence="8">ALL</strain>
    </source>
</reference>
<feature type="region of interest" description="Disordered" evidence="5">
    <location>
        <begin position="375"/>
        <end position="417"/>
    </location>
</feature>
<dbReference type="PANTHER" id="PTHR46895:SF6">
    <property type="entry name" value="G-PROTEIN COUPLED RECEPTORS FAMILY 1 PROFILE DOMAIN-CONTAINING PROTEIN"/>
    <property type="match status" value="1"/>
</dbReference>
<dbReference type="InterPro" id="IPR019427">
    <property type="entry name" value="7TM_GPCR_serpentine_rcpt_Srw"/>
</dbReference>
<keyword evidence="4 6" id="KW-0472">Membrane</keyword>
<feature type="transmembrane region" description="Helical" evidence="6">
    <location>
        <begin position="268"/>
        <end position="292"/>
    </location>
</feature>
<evidence type="ECO:0000256" key="4">
    <source>
        <dbReference type="ARBA" id="ARBA00023136"/>
    </source>
</evidence>
<comment type="caution">
    <text evidence="8">The sequence shown here is derived from an EMBL/GenBank/DDBJ whole genome shotgun (WGS) entry which is preliminary data.</text>
</comment>
<evidence type="ECO:0000313" key="8">
    <source>
        <dbReference type="EMBL" id="TMS39732.1"/>
    </source>
</evidence>
<evidence type="ECO:0000256" key="5">
    <source>
        <dbReference type="SAM" id="MobiDB-lite"/>
    </source>
</evidence>
<dbReference type="Pfam" id="PF10324">
    <property type="entry name" value="7TM_GPCR_Srw"/>
    <property type="match status" value="1"/>
</dbReference>
<dbReference type="PANTHER" id="PTHR46895">
    <property type="entry name" value="PROTEIN CBG20548-RELATED"/>
    <property type="match status" value="1"/>
</dbReference>